<dbReference type="Proteomes" id="UP000053647">
    <property type="component" value="Unassembled WGS sequence"/>
</dbReference>
<organism evidence="6 7">
    <name type="scientific">Paxillus involutus ATCC 200175</name>
    <dbReference type="NCBI Taxonomy" id="664439"/>
    <lineage>
        <taxon>Eukaryota</taxon>
        <taxon>Fungi</taxon>
        <taxon>Dikarya</taxon>
        <taxon>Basidiomycota</taxon>
        <taxon>Agaricomycotina</taxon>
        <taxon>Agaricomycetes</taxon>
        <taxon>Agaricomycetidae</taxon>
        <taxon>Boletales</taxon>
        <taxon>Paxilineae</taxon>
        <taxon>Paxillaceae</taxon>
        <taxon>Paxillus</taxon>
    </lineage>
</organism>
<dbReference type="InterPro" id="IPR004978">
    <property type="entry name" value="Stanniocalcin"/>
</dbReference>
<dbReference type="AlphaFoldDB" id="A0A0C9T4N5"/>
<evidence type="ECO:0000256" key="3">
    <source>
        <dbReference type="ARBA" id="ARBA00022702"/>
    </source>
</evidence>
<evidence type="ECO:0000313" key="7">
    <source>
        <dbReference type="Proteomes" id="UP000053647"/>
    </source>
</evidence>
<name>A0A0C9T4N5_PAXIN</name>
<keyword evidence="5" id="KW-0732">Signal</keyword>
<evidence type="ECO:0000256" key="4">
    <source>
        <dbReference type="ARBA" id="ARBA00023157"/>
    </source>
</evidence>
<evidence type="ECO:0000256" key="1">
    <source>
        <dbReference type="ARBA" id="ARBA00008693"/>
    </source>
</evidence>
<comment type="similarity">
    <text evidence="1">Belongs to the stanniocalcin family.</text>
</comment>
<protein>
    <submittedName>
        <fullName evidence="6">Uncharacterized protein</fullName>
    </submittedName>
</protein>
<keyword evidence="7" id="KW-1185">Reference proteome</keyword>
<dbReference type="OrthoDB" id="2251794at2759"/>
<dbReference type="GO" id="GO:0006874">
    <property type="term" value="P:intracellular calcium ion homeostasis"/>
    <property type="evidence" value="ECO:0007669"/>
    <property type="project" value="TreeGrafter"/>
</dbReference>
<dbReference type="EMBL" id="KN820365">
    <property type="protein sequence ID" value="KIJ06358.1"/>
    <property type="molecule type" value="Genomic_DNA"/>
</dbReference>
<feature type="signal peptide" evidence="5">
    <location>
        <begin position="1"/>
        <end position="19"/>
    </location>
</feature>
<dbReference type="PANTHER" id="PTHR11245">
    <property type="entry name" value="STANNIOCALCIN"/>
    <property type="match status" value="1"/>
</dbReference>
<evidence type="ECO:0000256" key="5">
    <source>
        <dbReference type="SAM" id="SignalP"/>
    </source>
</evidence>
<evidence type="ECO:0000256" key="2">
    <source>
        <dbReference type="ARBA" id="ARBA00011748"/>
    </source>
</evidence>
<reference evidence="7" key="2">
    <citation type="submission" date="2015-01" db="EMBL/GenBank/DDBJ databases">
        <title>Evolutionary Origins and Diversification of the Mycorrhizal Mutualists.</title>
        <authorList>
            <consortium name="DOE Joint Genome Institute"/>
            <consortium name="Mycorrhizal Genomics Consortium"/>
            <person name="Kohler A."/>
            <person name="Kuo A."/>
            <person name="Nagy L.G."/>
            <person name="Floudas D."/>
            <person name="Copeland A."/>
            <person name="Barry K.W."/>
            <person name="Cichocki N."/>
            <person name="Veneault-Fourrey C."/>
            <person name="LaButti K."/>
            <person name="Lindquist E.A."/>
            <person name="Lipzen A."/>
            <person name="Lundell T."/>
            <person name="Morin E."/>
            <person name="Murat C."/>
            <person name="Riley R."/>
            <person name="Ohm R."/>
            <person name="Sun H."/>
            <person name="Tunlid A."/>
            <person name="Henrissat B."/>
            <person name="Grigoriev I.V."/>
            <person name="Hibbett D.S."/>
            <person name="Martin F."/>
        </authorList>
    </citation>
    <scope>NUCLEOTIDE SEQUENCE [LARGE SCALE GENOMIC DNA]</scope>
    <source>
        <strain evidence="7">ATCC 200175</strain>
    </source>
</reference>
<proteinExistence type="inferred from homology"/>
<sequence>MHGRMLPFLLLTMLGIALAVRKMSWQAHSALLAKETGPPSTDPACANPPMDQCSFYATCLESRYHCGPDGYPLGYGRKYCQKFAGERSKLDPQGQKWMIDTMHCLQLVLVPDAIDANSTTCDALKDQAFASHAGCYVSNGFCTLGVHDWAAIIEIVGITTPFANWDALKATMQAIAYCTGFYGHMAERGWGLF</sequence>
<dbReference type="HOGENOM" id="CLU_110800_0_0_1"/>
<reference evidence="6 7" key="1">
    <citation type="submission" date="2014-06" db="EMBL/GenBank/DDBJ databases">
        <authorList>
            <consortium name="DOE Joint Genome Institute"/>
            <person name="Kuo A."/>
            <person name="Kohler A."/>
            <person name="Nagy L.G."/>
            <person name="Floudas D."/>
            <person name="Copeland A."/>
            <person name="Barry K.W."/>
            <person name="Cichocki N."/>
            <person name="Veneault-Fourrey C."/>
            <person name="LaButti K."/>
            <person name="Lindquist E.A."/>
            <person name="Lipzen A."/>
            <person name="Lundell T."/>
            <person name="Morin E."/>
            <person name="Murat C."/>
            <person name="Sun H."/>
            <person name="Tunlid A."/>
            <person name="Henrissat B."/>
            <person name="Grigoriev I.V."/>
            <person name="Hibbett D.S."/>
            <person name="Martin F."/>
            <person name="Nordberg H.P."/>
            <person name="Cantor M.N."/>
            <person name="Hua S.X."/>
        </authorList>
    </citation>
    <scope>NUCLEOTIDE SEQUENCE [LARGE SCALE GENOMIC DNA]</scope>
    <source>
        <strain evidence="6 7">ATCC 200175</strain>
    </source>
</reference>
<accession>A0A0C9T4N5</accession>
<comment type="subunit">
    <text evidence="2">Homodimer; disulfide-linked.</text>
</comment>
<keyword evidence="4" id="KW-1015">Disulfide bond</keyword>
<feature type="chain" id="PRO_5002204055" evidence="5">
    <location>
        <begin position="20"/>
        <end position="193"/>
    </location>
</feature>
<dbReference type="Pfam" id="PF03298">
    <property type="entry name" value="Stanniocalcin"/>
    <property type="match status" value="1"/>
</dbReference>
<keyword evidence="3" id="KW-0372">Hormone</keyword>
<dbReference type="GO" id="GO:0005179">
    <property type="term" value="F:hormone activity"/>
    <property type="evidence" value="ECO:0007669"/>
    <property type="project" value="UniProtKB-KW"/>
</dbReference>
<dbReference type="PANTHER" id="PTHR11245:SF6">
    <property type="entry name" value="DUF19 DOMAIN-CONTAINING PROTEIN"/>
    <property type="match status" value="1"/>
</dbReference>
<gene>
    <name evidence="6" type="ORF">PAXINDRAFT_103402</name>
</gene>
<dbReference type="GO" id="GO:0005615">
    <property type="term" value="C:extracellular space"/>
    <property type="evidence" value="ECO:0007669"/>
    <property type="project" value="TreeGrafter"/>
</dbReference>
<evidence type="ECO:0000313" key="6">
    <source>
        <dbReference type="EMBL" id="KIJ06358.1"/>
    </source>
</evidence>